<comment type="caution">
    <text evidence="3">The sequence shown here is derived from an EMBL/GenBank/DDBJ whole genome shotgun (WGS) entry which is preliminary data.</text>
</comment>
<dbReference type="InterPro" id="IPR007527">
    <property type="entry name" value="Znf_SWIM"/>
</dbReference>
<dbReference type="PROSITE" id="PS50966">
    <property type="entry name" value="ZF_SWIM"/>
    <property type="match status" value="1"/>
</dbReference>
<accession>A0A8J8T638</accession>
<dbReference type="AlphaFoldDB" id="A0A8J8T638"/>
<keyword evidence="1" id="KW-0479">Metal-binding</keyword>
<evidence type="ECO:0000313" key="4">
    <source>
        <dbReference type="Proteomes" id="UP000785679"/>
    </source>
</evidence>
<keyword evidence="1" id="KW-0863">Zinc-finger</keyword>
<reference evidence="3" key="1">
    <citation type="submission" date="2019-06" db="EMBL/GenBank/DDBJ databases">
        <authorList>
            <person name="Zheng W."/>
        </authorList>
    </citation>
    <scope>NUCLEOTIDE SEQUENCE</scope>
    <source>
        <strain evidence="3">QDHG01</strain>
    </source>
</reference>
<gene>
    <name evidence="3" type="ORF">FGO68_gene16330</name>
</gene>
<dbReference type="EMBL" id="RRYP01004195">
    <property type="protein sequence ID" value="TNV83075.1"/>
    <property type="molecule type" value="Genomic_DNA"/>
</dbReference>
<keyword evidence="4" id="KW-1185">Reference proteome</keyword>
<evidence type="ECO:0000259" key="2">
    <source>
        <dbReference type="PROSITE" id="PS50966"/>
    </source>
</evidence>
<evidence type="ECO:0000256" key="1">
    <source>
        <dbReference type="PROSITE-ProRule" id="PRU00325"/>
    </source>
</evidence>
<name>A0A8J8T638_HALGN</name>
<proteinExistence type="predicted"/>
<keyword evidence="1" id="KW-0862">Zinc</keyword>
<protein>
    <recommendedName>
        <fullName evidence="2">SWIM-type domain-containing protein</fullName>
    </recommendedName>
</protein>
<sequence length="418" mass="48636">MLCFTLLSENKRKIYSDVLMIDSHNDNGQYNIFLFKGIDSFGHTIILYVCITPKYDQAYLFTALENYQMAGFPSPRCVILEQGIEYKEAFDKIQFKPECFQLCQNHVLSILKKTLVDPETGFSRVEVKNTLALIKKIINLPIQDELTQQFNEIYKKYRDRSTGLKKTLINLFQTKKYFAKSLVNSNYNFEKLYTSMKGDDLSIILKRTPQRNGSFIDFYNFLHLHLKKCKDHIRITRMKLTDPFIVGQKEPYISVTDRSEPIIGVIGFARAKILKQLAQLGDLEIVHSTQNQYKVKSKQGQEREVQIFIESNSLVTNCSCHYQKVNGVPCSHFIKVMSILMKDIYDYKIVAQALIDRRWIEPCWVKQHDKVNYDIINYFFEMTQGKPATYQTTTAQNKDQKQNLNTKSGVVFTNGQEA</sequence>
<feature type="domain" description="SWIM-type" evidence="2">
    <location>
        <begin position="303"/>
        <end position="341"/>
    </location>
</feature>
<evidence type="ECO:0000313" key="3">
    <source>
        <dbReference type="EMBL" id="TNV83075.1"/>
    </source>
</evidence>
<dbReference type="GO" id="GO:0008270">
    <property type="term" value="F:zinc ion binding"/>
    <property type="evidence" value="ECO:0007669"/>
    <property type="project" value="UniProtKB-KW"/>
</dbReference>
<dbReference type="Proteomes" id="UP000785679">
    <property type="component" value="Unassembled WGS sequence"/>
</dbReference>
<organism evidence="3 4">
    <name type="scientific">Halteria grandinella</name>
    <dbReference type="NCBI Taxonomy" id="5974"/>
    <lineage>
        <taxon>Eukaryota</taxon>
        <taxon>Sar</taxon>
        <taxon>Alveolata</taxon>
        <taxon>Ciliophora</taxon>
        <taxon>Intramacronucleata</taxon>
        <taxon>Spirotrichea</taxon>
        <taxon>Stichotrichia</taxon>
        <taxon>Sporadotrichida</taxon>
        <taxon>Halteriidae</taxon>
        <taxon>Halteria</taxon>
    </lineage>
</organism>